<name>A0ABU5CUQ6_9BACI</name>
<dbReference type="InterPro" id="IPR016181">
    <property type="entry name" value="Acyl_CoA_acyltransferase"/>
</dbReference>
<keyword evidence="3" id="KW-1185">Reference proteome</keyword>
<dbReference type="SUPFAM" id="SSF55729">
    <property type="entry name" value="Acyl-CoA N-acyltransferases (Nat)"/>
    <property type="match status" value="2"/>
</dbReference>
<reference evidence="2 3" key="1">
    <citation type="submission" date="2023-10" db="EMBL/GenBank/DDBJ databases">
        <title>Virgibacillus soli CC-YMP-6 genome.</title>
        <authorList>
            <person name="Miliotis G."/>
            <person name="Sengupta P."/>
            <person name="Hameed A."/>
            <person name="Chuvochina M."/>
            <person name="Mcdonagh F."/>
            <person name="Simpson A.C."/>
            <person name="Singh N.K."/>
            <person name="Rekha P.D."/>
            <person name="Raman K."/>
            <person name="Hugenholtz P."/>
            <person name="Venkateswaran K."/>
        </authorList>
    </citation>
    <scope>NUCLEOTIDE SEQUENCE [LARGE SCALE GENOMIC DNA]</scope>
    <source>
        <strain evidence="2 3">CC-YMP-6</strain>
    </source>
</reference>
<evidence type="ECO:0000313" key="3">
    <source>
        <dbReference type="Proteomes" id="UP001275315"/>
    </source>
</evidence>
<keyword evidence="2" id="KW-0012">Acyltransferase</keyword>
<organism evidence="2 3">
    <name type="scientific">Paracerasibacillus soli</name>
    <dbReference type="NCBI Taxonomy" id="480284"/>
    <lineage>
        <taxon>Bacteria</taxon>
        <taxon>Bacillati</taxon>
        <taxon>Bacillota</taxon>
        <taxon>Bacilli</taxon>
        <taxon>Bacillales</taxon>
        <taxon>Bacillaceae</taxon>
        <taxon>Paracerasibacillus</taxon>
    </lineage>
</organism>
<dbReference type="EMBL" id="JAWDIQ010000002">
    <property type="protein sequence ID" value="MDY0409148.1"/>
    <property type="molecule type" value="Genomic_DNA"/>
</dbReference>
<protein>
    <submittedName>
        <fullName evidence="2">GNAT family N-acetyltransferase</fullName>
        <ecNumber evidence="2">2.3.1.-</ecNumber>
    </submittedName>
</protein>
<dbReference type="CDD" id="cd04301">
    <property type="entry name" value="NAT_SF"/>
    <property type="match status" value="2"/>
</dbReference>
<dbReference type="Gene3D" id="3.40.630.30">
    <property type="match status" value="2"/>
</dbReference>
<accession>A0ABU5CUQ6</accession>
<dbReference type="InterPro" id="IPR000182">
    <property type="entry name" value="GNAT_dom"/>
</dbReference>
<dbReference type="Pfam" id="PF00583">
    <property type="entry name" value="Acetyltransf_1"/>
    <property type="match status" value="2"/>
</dbReference>
<dbReference type="PROSITE" id="PS51186">
    <property type="entry name" value="GNAT"/>
    <property type="match status" value="2"/>
</dbReference>
<evidence type="ECO:0000259" key="1">
    <source>
        <dbReference type="PROSITE" id="PS51186"/>
    </source>
</evidence>
<dbReference type="PANTHER" id="PTHR43617">
    <property type="entry name" value="L-AMINO ACID N-ACETYLTRANSFERASE"/>
    <property type="match status" value="1"/>
</dbReference>
<sequence>MFKFIPLEKSRLEGLLSLWEKEMGVDFPMRQSLFEQNSFDDENICKKSSCLAMDSNDQLVGFIIAKRWQETMDVPMNPKTGWIQVLVVDSDFRNQGIGSRLLQHAETTLRAAGVEQIWLGKDTYHYFPGIPMQYEETMRWFEKKGYQYQTTEYDLIRHYQVDEGTALPTIENVSFSLLNAQEKDELLHFLKRCFPGRWEYEAKHYFQKGGTGREFVIAKKAGKIIGFCRINDAKSPFIAQNMYWSPLFTQSMGGAGPLGIDANERGHGYGLAIVEAGLAFLRRRGINTIVIDWTGLVDFYKKLGYDIWKSYRTYIKEFEK</sequence>
<dbReference type="EC" id="2.3.1.-" evidence="2"/>
<feature type="domain" description="N-acetyltransferase" evidence="1">
    <location>
        <begin position="2"/>
        <end position="168"/>
    </location>
</feature>
<proteinExistence type="predicted"/>
<dbReference type="InterPro" id="IPR050276">
    <property type="entry name" value="MshD_Acetyltransferase"/>
</dbReference>
<evidence type="ECO:0000313" key="2">
    <source>
        <dbReference type="EMBL" id="MDY0409148.1"/>
    </source>
</evidence>
<keyword evidence="2" id="KW-0808">Transferase</keyword>
<dbReference type="Proteomes" id="UP001275315">
    <property type="component" value="Unassembled WGS sequence"/>
</dbReference>
<comment type="caution">
    <text evidence="2">The sequence shown here is derived from an EMBL/GenBank/DDBJ whole genome shotgun (WGS) entry which is preliminary data.</text>
</comment>
<feature type="domain" description="N-acetyltransferase" evidence="1">
    <location>
        <begin position="173"/>
        <end position="320"/>
    </location>
</feature>
<dbReference type="RefSeq" id="WP_320379960.1">
    <property type="nucleotide sequence ID" value="NZ_JAWDIQ010000002.1"/>
</dbReference>
<gene>
    <name evidence="2" type="ORF">RWD45_11975</name>
</gene>
<dbReference type="GO" id="GO:0016746">
    <property type="term" value="F:acyltransferase activity"/>
    <property type="evidence" value="ECO:0007669"/>
    <property type="project" value="UniProtKB-KW"/>
</dbReference>